<proteinExistence type="predicted"/>
<dbReference type="GO" id="GO:0000976">
    <property type="term" value="F:transcription cis-regulatory region binding"/>
    <property type="evidence" value="ECO:0007669"/>
    <property type="project" value="TreeGrafter"/>
</dbReference>
<dbReference type="InterPro" id="IPR001647">
    <property type="entry name" value="HTH_TetR"/>
</dbReference>
<evidence type="ECO:0000256" key="4">
    <source>
        <dbReference type="PROSITE-ProRule" id="PRU00335"/>
    </source>
</evidence>
<dbReference type="Pfam" id="PF00440">
    <property type="entry name" value="TetR_N"/>
    <property type="match status" value="1"/>
</dbReference>
<keyword evidence="7" id="KW-1185">Reference proteome</keyword>
<evidence type="ECO:0000313" key="6">
    <source>
        <dbReference type="EMBL" id="ATB46252.1"/>
    </source>
</evidence>
<dbReference type="Gene3D" id="1.10.357.10">
    <property type="entry name" value="Tetracycline Repressor, domain 2"/>
    <property type="match status" value="1"/>
</dbReference>
<dbReference type="InterPro" id="IPR050109">
    <property type="entry name" value="HTH-type_TetR-like_transc_reg"/>
</dbReference>
<dbReference type="PROSITE" id="PS50977">
    <property type="entry name" value="HTH_TETR_2"/>
    <property type="match status" value="1"/>
</dbReference>
<dbReference type="Pfam" id="PF16859">
    <property type="entry name" value="TetR_C_11"/>
    <property type="match status" value="1"/>
</dbReference>
<accession>A0A250JRZ7</accession>
<sequence>MPIASRYSGDFFWKEARVEEPVSQSVAGQRRRRGAALEEAILRAAADELTESGYAGLTMDKVAARAGTNKNTLYRRWPHRLALGIAAYRQLAKTVLPPDTGTLRGDALELLRRANRHWSSPLGAILRELLSAAGGASEFLTQLPEQSNDAAAALWLTLLGRAVKRGEASPEALHPRVSTVAIVLLRNEFVMRGVPTIPDDVLVEIIDEVYLPLVRKRGPPPR</sequence>
<evidence type="ECO:0000256" key="1">
    <source>
        <dbReference type="ARBA" id="ARBA00023015"/>
    </source>
</evidence>
<dbReference type="EMBL" id="CP022203">
    <property type="protein sequence ID" value="ATB46252.1"/>
    <property type="molecule type" value="Genomic_DNA"/>
</dbReference>
<name>A0A250JRZ7_9BACT</name>
<evidence type="ECO:0000313" key="7">
    <source>
        <dbReference type="Proteomes" id="UP000217343"/>
    </source>
</evidence>
<dbReference type="InterPro" id="IPR009057">
    <property type="entry name" value="Homeodomain-like_sf"/>
</dbReference>
<dbReference type="Gene3D" id="1.10.10.60">
    <property type="entry name" value="Homeodomain-like"/>
    <property type="match status" value="1"/>
</dbReference>
<dbReference type="GO" id="GO:0003700">
    <property type="term" value="F:DNA-binding transcription factor activity"/>
    <property type="evidence" value="ECO:0007669"/>
    <property type="project" value="TreeGrafter"/>
</dbReference>
<keyword evidence="3" id="KW-0804">Transcription</keyword>
<dbReference type="SUPFAM" id="SSF46689">
    <property type="entry name" value="Homeodomain-like"/>
    <property type="match status" value="1"/>
</dbReference>
<dbReference type="InterPro" id="IPR011075">
    <property type="entry name" value="TetR_C"/>
</dbReference>
<dbReference type="KEGG" id="mmas:MYMAC_001844"/>
<evidence type="ECO:0000256" key="3">
    <source>
        <dbReference type="ARBA" id="ARBA00023163"/>
    </source>
</evidence>
<dbReference type="SUPFAM" id="SSF48498">
    <property type="entry name" value="Tetracyclin repressor-like, C-terminal domain"/>
    <property type="match status" value="1"/>
</dbReference>
<keyword evidence="1" id="KW-0805">Transcription regulation</keyword>
<evidence type="ECO:0000259" key="5">
    <source>
        <dbReference type="PROSITE" id="PS50977"/>
    </source>
</evidence>
<protein>
    <submittedName>
        <fullName evidence="6">TetR family transcriptional regulator</fullName>
    </submittedName>
</protein>
<dbReference type="AlphaFoldDB" id="A0A250JRZ7"/>
<dbReference type="PANTHER" id="PTHR30055">
    <property type="entry name" value="HTH-TYPE TRANSCRIPTIONAL REGULATOR RUTR"/>
    <property type="match status" value="1"/>
</dbReference>
<dbReference type="InterPro" id="IPR036271">
    <property type="entry name" value="Tet_transcr_reg_TetR-rel_C_sf"/>
</dbReference>
<gene>
    <name evidence="6" type="ORF">MYMAC_001844</name>
</gene>
<keyword evidence="2 4" id="KW-0238">DNA-binding</keyword>
<organism evidence="6 7">
    <name type="scientific">Corallococcus macrosporus DSM 14697</name>
    <dbReference type="NCBI Taxonomy" id="1189310"/>
    <lineage>
        <taxon>Bacteria</taxon>
        <taxon>Pseudomonadati</taxon>
        <taxon>Myxococcota</taxon>
        <taxon>Myxococcia</taxon>
        <taxon>Myxococcales</taxon>
        <taxon>Cystobacterineae</taxon>
        <taxon>Myxococcaceae</taxon>
        <taxon>Corallococcus</taxon>
    </lineage>
</organism>
<dbReference type="Proteomes" id="UP000217343">
    <property type="component" value="Chromosome"/>
</dbReference>
<feature type="DNA-binding region" description="H-T-H motif" evidence="4">
    <location>
        <begin position="58"/>
        <end position="77"/>
    </location>
</feature>
<feature type="domain" description="HTH tetR-type" evidence="5">
    <location>
        <begin position="35"/>
        <end position="95"/>
    </location>
</feature>
<reference evidence="6 7" key="1">
    <citation type="submission" date="2017-06" db="EMBL/GenBank/DDBJ databases">
        <title>Sequencing and comparative analysis of myxobacterial genomes.</title>
        <authorList>
            <person name="Rupp O."/>
            <person name="Goesmann A."/>
            <person name="Sogaard-Andersen L."/>
        </authorList>
    </citation>
    <scope>NUCLEOTIDE SEQUENCE [LARGE SCALE GENOMIC DNA]</scope>
    <source>
        <strain evidence="6 7">DSM 14697</strain>
    </source>
</reference>
<evidence type="ECO:0000256" key="2">
    <source>
        <dbReference type="ARBA" id="ARBA00023125"/>
    </source>
</evidence>
<dbReference type="PANTHER" id="PTHR30055:SF148">
    <property type="entry name" value="TETR-FAMILY TRANSCRIPTIONAL REGULATOR"/>
    <property type="match status" value="1"/>
</dbReference>